<reference evidence="4 5" key="1">
    <citation type="submission" date="2014-07" db="EMBL/GenBank/DDBJ databases">
        <authorList>
            <person name="Urmite Genomes Urmite Genomes"/>
        </authorList>
    </citation>
    <scope>NUCLEOTIDE SEQUENCE [LARGE SCALE GENOMIC DNA]</scope>
    <source>
        <strain evidence="4 5">20_BN</strain>
    </source>
</reference>
<evidence type="ECO:0000313" key="5">
    <source>
        <dbReference type="Proteomes" id="UP000053902"/>
    </source>
</evidence>
<feature type="domain" description="PEGA" evidence="3">
    <location>
        <begin position="318"/>
        <end position="377"/>
    </location>
</feature>
<evidence type="ECO:0000256" key="1">
    <source>
        <dbReference type="SAM" id="Coils"/>
    </source>
</evidence>
<keyword evidence="5" id="KW-1185">Reference proteome</keyword>
<dbReference type="eggNOG" id="COG1196">
    <property type="taxonomic scope" value="Bacteria"/>
</dbReference>
<dbReference type="HOGENOM" id="CLU_806238_0_0_6"/>
<keyword evidence="1" id="KW-0175">Coiled coil</keyword>
<dbReference type="Pfam" id="PF08308">
    <property type="entry name" value="PEGA"/>
    <property type="match status" value="1"/>
</dbReference>
<dbReference type="STRING" id="1499686.BN1079_01662"/>
<dbReference type="EMBL" id="CCSF01000001">
    <property type="protein sequence ID" value="CDZ94346.1"/>
    <property type="molecule type" value="Genomic_DNA"/>
</dbReference>
<dbReference type="Proteomes" id="UP000053902">
    <property type="component" value="Unassembled WGS sequence"/>
</dbReference>
<dbReference type="OrthoDB" id="9768004at2"/>
<dbReference type="InterPro" id="IPR013229">
    <property type="entry name" value="PEGA"/>
</dbReference>
<feature type="coiled-coil region" evidence="1">
    <location>
        <begin position="72"/>
        <end position="102"/>
    </location>
</feature>
<proteinExistence type="predicted"/>
<evidence type="ECO:0000259" key="3">
    <source>
        <dbReference type="Pfam" id="PF08308"/>
    </source>
</evidence>
<feature type="transmembrane region" description="Helical" evidence="2">
    <location>
        <begin position="20"/>
        <end position="41"/>
    </location>
</feature>
<feature type="coiled-coil region" evidence="1">
    <location>
        <begin position="131"/>
        <end position="158"/>
    </location>
</feature>
<name>A0A078LWV7_9PSED</name>
<gene>
    <name evidence="4" type="ORF">BN1079_01662</name>
</gene>
<sequence>MDTGVSICSKPRKVFIGAKAVLAGAGFLGALVMLLAVGSGYSQADSVAVSGKGAQPQIAPLSKTASGSGEYSEQLAKKIAELDAILAEKQRLEDALRVEKSAQSAAALQSSNAKKLIRMELEDFFAQASNRERLDSLLEDYKRSADEEQAALQRVQSVEKDLSAKQLSFSQAARDVERLKAQLASEVRKRNSKKIQSIARRLDKTLYFNESVSFRCSTTKSLAACLAGYEHDGRMSQWVLDHYERVLGEDIRDQVENLKLSPNWYGYRTKTEFSDASMSMDGTVSAQMSIQATVTAKKMMACAILDVPYEMCDSKTHSLIVRSNKYNDKVVINEQPQGSTPVSLMLDSGVYDIQVTSGGVTQKRTLSLKGDQVVNFKF</sequence>
<evidence type="ECO:0000313" key="4">
    <source>
        <dbReference type="EMBL" id="CDZ94346.1"/>
    </source>
</evidence>
<evidence type="ECO:0000256" key="2">
    <source>
        <dbReference type="SAM" id="Phobius"/>
    </source>
</evidence>
<keyword evidence="2" id="KW-1133">Transmembrane helix</keyword>
<keyword evidence="2" id="KW-0472">Membrane</keyword>
<keyword evidence="2" id="KW-0812">Transmembrane</keyword>
<dbReference type="RefSeq" id="WP_037023551.1">
    <property type="nucleotide sequence ID" value="NZ_CCSF01000001.1"/>
</dbReference>
<accession>A0A078LWV7</accession>
<dbReference type="AlphaFoldDB" id="A0A078LWV7"/>
<organism evidence="4 5">
    <name type="scientific">Pseudomonas saudiphocaensis</name>
    <dbReference type="NCBI Taxonomy" id="1499686"/>
    <lineage>
        <taxon>Bacteria</taxon>
        <taxon>Pseudomonadati</taxon>
        <taxon>Pseudomonadota</taxon>
        <taxon>Gammaproteobacteria</taxon>
        <taxon>Pseudomonadales</taxon>
        <taxon>Pseudomonadaceae</taxon>
        <taxon>Pseudomonas</taxon>
    </lineage>
</organism>
<protein>
    <submittedName>
        <fullName evidence="4">PEGA domain protein</fullName>
    </submittedName>
</protein>